<dbReference type="CDD" id="cd23823">
    <property type="entry name" value="RWD_GCN2"/>
    <property type="match status" value="1"/>
</dbReference>
<accession>A0A9Q1B7D5</accession>
<evidence type="ECO:0000256" key="1">
    <source>
        <dbReference type="SAM" id="MobiDB-lite"/>
    </source>
</evidence>
<evidence type="ECO:0000313" key="4">
    <source>
        <dbReference type="Proteomes" id="UP001142489"/>
    </source>
</evidence>
<gene>
    <name evidence="3" type="ORF">JRQ81_000818</name>
</gene>
<dbReference type="GO" id="GO:0005634">
    <property type="term" value="C:nucleus"/>
    <property type="evidence" value="ECO:0007669"/>
    <property type="project" value="TreeGrafter"/>
</dbReference>
<proteinExistence type="predicted"/>
<dbReference type="InterPro" id="IPR006575">
    <property type="entry name" value="RWD_dom"/>
</dbReference>
<dbReference type="InterPro" id="IPR016135">
    <property type="entry name" value="UBQ-conjugating_enzyme/RWD"/>
</dbReference>
<dbReference type="GO" id="GO:0061630">
    <property type="term" value="F:ubiquitin protein ligase activity"/>
    <property type="evidence" value="ECO:0007669"/>
    <property type="project" value="InterPro"/>
</dbReference>
<comment type="caution">
    <text evidence="3">The sequence shown here is derived from an EMBL/GenBank/DDBJ whole genome shotgun (WGS) entry which is preliminary data.</text>
</comment>
<dbReference type="PANTHER" id="PTHR13198">
    <property type="entry name" value="RING FINGER PROTEIN 25"/>
    <property type="match status" value="1"/>
</dbReference>
<protein>
    <recommendedName>
        <fullName evidence="2">RWD domain-containing protein</fullName>
    </recommendedName>
</protein>
<sequence length="164" mass="18556">MARVSGAWPPRPEKPPEASPPEQPESHQLRQENELQALESIYGRDFQDLRVGQPWKVRQSPEISLALRPQGLTGDHEVFAKVDLWVKCPPTYPDIVPEIGLKNAKGLSNENVNVLKSKLEELGERALWRERCHAVEAGTLEHRGMVLIAHHLINHQGHLISILR</sequence>
<evidence type="ECO:0000313" key="3">
    <source>
        <dbReference type="EMBL" id="KAJ7344868.1"/>
    </source>
</evidence>
<evidence type="ECO:0000259" key="2">
    <source>
        <dbReference type="PROSITE" id="PS50908"/>
    </source>
</evidence>
<dbReference type="PROSITE" id="PS50908">
    <property type="entry name" value="RWD"/>
    <property type="match status" value="1"/>
</dbReference>
<feature type="region of interest" description="Disordered" evidence="1">
    <location>
        <begin position="1"/>
        <end position="30"/>
    </location>
</feature>
<feature type="domain" description="RWD" evidence="2">
    <location>
        <begin position="33"/>
        <end position="146"/>
    </location>
</feature>
<dbReference type="Gene3D" id="3.10.110.10">
    <property type="entry name" value="Ubiquitin Conjugating Enzyme"/>
    <property type="match status" value="1"/>
</dbReference>
<dbReference type="GO" id="GO:0016567">
    <property type="term" value="P:protein ubiquitination"/>
    <property type="evidence" value="ECO:0007669"/>
    <property type="project" value="TreeGrafter"/>
</dbReference>
<name>A0A9Q1B7D5_9SAUR</name>
<dbReference type="AlphaFoldDB" id="A0A9Q1B7D5"/>
<dbReference type="SMART" id="SM00591">
    <property type="entry name" value="RWD"/>
    <property type="match status" value="1"/>
</dbReference>
<organism evidence="3 4">
    <name type="scientific">Phrynocephalus forsythii</name>
    <dbReference type="NCBI Taxonomy" id="171643"/>
    <lineage>
        <taxon>Eukaryota</taxon>
        <taxon>Metazoa</taxon>
        <taxon>Chordata</taxon>
        <taxon>Craniata</taxon>
        <taxon>Vertebrata</taxon>
        <taxon>Euteleostomi</taxon>
        <taxon>Lepidosauria</taxon>
        <taxon>Squamata</taxon>
        <taxon>Bifurcata</taxon>
        <taxon>Unidentata</taxon>
        <taxon>Episquamata</taxon>
        <taxon>Toxicofera</taxon>
        <taxon>Iguania</taxon>
        <taxon>Acrodonta</taxon>
        <taxon>Agamidae</taxon>
        <taxon>Agaminae</taxon>
        <taxon>Phrynocephalus</taxon>
    </lineage>
</organism>
<dbReference type="InterPro" id="IPR039133">
    <property type="entry name" value="RNF25"/>
</dbReference>
<dbReference type="SUPFAM" id="SSF54495">
    <property type="entry name" value="UBC-like"/>
    <property type="match status" value="1"/>
</dbReference>
<reference evidence="3" key="1">
    <citation type="journal article" date="2023" name="DNA Res.">
        <title>Chromosome-level genome assembly of Phrynocephalus forsythii using third-generation DNA sequencing and Hi-C analysis.</title>
        <authorList>
            <person name="Qi Y."/>
            <person name="Zhao W."/>
            <person name="Zhao Y."/>
            <person name="Niu C."/>
            <person name="Cao S."/>
            <person name="Zhang Y."/>
        </authorList>
    </citation>
    <scope>NUCLEOTIDE SEQUENCE</scope>
    <source>
        <tissue evidence="3">Muscle</tissue>
    </source>
</reference>
<dbReference type="Proteomes" id="UP001142489">
    <property type="component" value="Unassembled WGS sequence"/>
</dbReference>
<dbReference type="EMBL" id="JAPFRF010000001">
    <property type="protein sequence ID" value="KAJ7344868.1"/>
    <property type="molecule type" value="Genomic_DNA"/>
</dbReference>
<dbReference type="Pfam" id="PF05773">
    <property type="entry name" value="RWD"/>
    <property type="match status" value="1"/>
</dbReference>
<dbReference type="PANTHER" id="PTHR13198:SF4">
    <property type="entry name" value="E3 UBIQUITIN-PROTEIN LIGASE RNF25"/>
    <property type="match status" value="1"/>
</dbReference>
<dbReference type="OrthoDB" id="6778822at2759"/>
<keyword evidence="4" id="KW-1185">Reference proteome</keyword>
<dbReference type="FunFam" id="3.10.110.10:FF:000057">
    <property type="entry name" value="eukaryotic translation initiation factor 2-alpha kinase 4"/>
    <property type="match status" value="1"/>
</dbReference>